<keyword evidence="2" id="KW-1185">Reference proteome</keyword>
<comment type="caution">
    <text evidence="1">The sequence shown here is derived from an EMBL/GenBank/DDBJ whole genome shotgun (WGS) entry which is preliminary data.</text>
</comment>
<sequence>MSHFLTGVDPAAPVLWPYRAPAEWRWCQRVLQLDFQRLQLLAQVPQARSSFRGARSDLDRPFGRARLQLRTCLRAPALAPPRPPILQTHSPKPPS</sequence>
<name>A0AAD7R077_9TELE</name>
<protein>
    <submittedName>
        <fullName evidence="1">Uncharacterized protein</fullName>
    </submittedName>
</protein>
<organism evidence="1 2">
    <name type="scientific">Aldrovandia affinis</name>
    <dbReference type="NCBI Taxonomy" id="143900"/>
    <lineage>
        <taxon>Eukaryota</taxon>
        <taxon>Metazoa</taxon>
        <taxon>Chordata</taxon>
        <taxon>Craniata</taxon>
        <taxon>Vertebrata</taxon>
        <taxon>Euteleostomi</taxon>
        <taxon>Actinopterygii</taxon>
        <taxon>Neopterygii</taxon>
        <taxon>Teleostei</taxon>
        <taxon>Notacanthiformes</taxon>
        <taxon>Halosauridae</taxon>
        <taxon>Aldrovandia</taxon>
    </lineage>
</organism>
<evidence type="ECO:0000313" key="1">
    <source>
        <dbReference type="EMBL" id="KAJ8349201.1"/>
    </source>
</evidence>
<evidence type="ECO:0000313" key="2">
    <source>
        <dbReference type="Proteomes" id="UP001221898"/>
    </source>
</evidence>
<reference evidence="1" key="1">
    <citation type="journal article" date="2023" name="Science">
        <title>Genome structures resolve the early diversification of teleost fishes.</title>
        <authorList>
            <person name="Parey E."/>
            <person name="Louis A."/>
            <person name="Montfort J."/>
            <person name="Bouchez O."/>
            <person name="Roques C."/>
            <person name="Iampietro C."/>
            <person name="Lluch J."/>
            <person name="Castinel A."/>
            <person name="Donnadieu C."/>
            <person name="Desvignes T."/>
            <person name="Floi Bucao C."/>
            <person name="Jouanno E."/>
            <person name="Wen M."/>
            <person name="Mejri S."/>
            <person name="Dirks R."/>
            <person name="Jansen H."/>
            <person name="Henkel C."/>
            <person name="Chen W.J."/>
            <person name="Zahm M."/>
            <person name="Cabau C."/>
            <person name="Klopp C."/>
            <person name="Thompson A.W."/>
            <person name="Robinson-Rechavi M."/>
            <person name="Braasch I."/>
            <person name="Lecointre G."/>
            <person name="Bobe J."/>
            <person name="Postlethwait J.H."/>
            <person name="Berthelot C."/>
            <person name="Roest Crollius H."/>
            <person name="Guiguen Y."/>
        </authorList>
    </citation>
    <scope>NUCLEOTIDE SEQUENCE</scope>
    <source>
        <strain evidence="1">NC1722</strain>
    </source>
</reference>
<dbReference type="Proteomes" id="UP001221898">
    <property type="component" value="Unassembled WGS sequence"/>
</dbReference>
<proteinExistence type="predicted"/>
<dbReference type="AlphaFoldDB" id="A0AAD7R077"/>
<gene>
    <name evidence="1" type="ORF">AAFF_G00182550</name>
</gene>
<dbReference type="EMBL" id="JAINUG010002417">
    <property type="protein sequence ID" value="KAJ8349201.1"/>
    <property type="molecule type" value="Genomic_DNA"/>
</dbReference>
<accession>A0AAD7R077</accession>